<gene>
    <name evidence="2" type="ORF">FOL47_007087</name>
</gene>
<feature type="compositionally biased region" description="Polar residues" evidence="1">
    <location>
        <begin position="460"/>
        <end position="472"/>
    </location>
</feature>
<evidence type="ECO:0000256" key="1">
    <source>
        <dbReference type="SAM" id="MobiDB-lite"/>
    </source>
</evidence>
<comment type="caution">
    <text evidence="2">The sequence shown here is derived from an EMBL/GenBank/DDBJ whole genome shotgun (WGS) entry which is preliminary data.</text>
</comment>
<reference evidence="2 3" key="1">
    <citation type="submission" date="2020-04" db="EMBL/GenBank/DDBJ databases">
        <title>Perkinsus chesapeaki whole genome sequence.</title>
        <authorList>
            <person name="Bogema D.R."/>
        </authorList>
    </citation>
    <scope>NUCLEOTIDE SEQUENCE [LARGE SCALE GENOMIC DNA]</scope>
    <source>
        <strain evidence="2">ATCC PRA-425</strain>
    </source>
</reference>
<dbReference type="OrthoDB" id="433198at2759"/>
<accession>A0A7J6LMX0</accession>
<dbReference type="EMBL" id="JAAPAO010000407">
    <property type="protein sequence ID" value="KAF4660597.1"/>
    <property type="molecule type" value="Genomic_DNA"/>
</dbReference>
<evidence type="ECO:0000313" key="3">
    <source>
        <dbReference type="Proteomes" id="UP000591131"/>
    </source>
</evidence>
<keyword evidence="3" id="KW-1185">Reference proteome</keyword>
<dbReference type="AlphaFoldDB" id="A0A7J6LMX0"/>
<feature type="region of interest" description="Disordered" evidence="1">
    <location>
        <begin position="489"/>
        <end position="520"/>
    </location>
</feature>
<proteinExistence type="predicted"/>
<sequence length="823" mass="90105">MCDANPDFKLTEALCETRYEDGLLKFANPTVCHFNATQLLKEILETDIDAPQDLQLITQDVGGRDVIAFIPTFGEYGDADLQMFGKQSAGMVVPWTRKSIWYSSPEHSTIHGIYCSNTQESDIIIDMPFDYYGTYDPMAITGPQVSPAELNMSTRGGLIAQLKSEVMSSLIAVKRVELPTKLNGSDSTSGTYDDYSVPRTIVDFSDLPQAGDVSGEYSRFDSFRSDAQAFSRMTQFSRTTCEDMIGSNVWSHADQSKDPSMGYPKILQADPAYYYDYCVKEFTEGKLQWQLTMRPLECRNSDFDGPDSNSYVVLRGVPHVAWYLYGSYPTIEDCRTDSNFDGDLYFQVQSDCNSRDGSWACMTPGKCQLEVEAETSPDYNWIAYLVITLVAMTVAVFLGTRAYMDRRGATAAGAAAKAEPMGVDGVLILPSGAADLESSAADQVGPRQIPKLQSPGARGKNTSSQRSMSTDSHFGMPMQKVIKVLAAAKAQMHPEGSSGSATSSNDSRGSSPQSSSNVTSRSDWNIFSGWRLGSNNGNSSDDDSGRNTSVHFTGMPIFTAPVTDPMLASTLTISRMLPIQKGELFIIVEQTPADRMVSSSKFASSVEYSDGLIQFVSPGECHIGVTKLLKSVVAREGSPPPGLSVLTRYHGDDEVLAFLPTMDKSGRDADLQFFINDSKDGPVQWQRGSQWYSSPEHSTTHGIYCSQSEYLMLVDVPFAYPSNYDPWDLTGPMNPPVNLDMLTQGGLVVQLNSESRSSLTALKRVDYPLNNPSAEAFTSSDPGPTTIVDFEGFPIDSSAPGNVTEVSMFETLRCVAFAEYIED</sequence>
<feature type="region of interest" description="Disordered" evidence="1">
    <location>
        <begin position="438"/>
        <end position="473"/>
    </location>
</feature>
<organism evidence="2 3">
    <name type="scientific">Perkinsus chesapeaki</name>
    <name type="common">Clam parasite</name>
    <name type="synonym">Perkinsus andrewsi</name>
    <dbReference type="NCBI Taxonomy" id="330153"/>
    <lineage>
        <taxon>Eukaryota</taxon>
        <taxon>Sar</taxon>
        <taxon>Alveolata</taxon>
        <taxon>Perkinsozoa</taxon>
        <taxon>Perkinsea</taxon>
        <taxon>Perkinsida</taxon>
        <taxon>Perkinsidae</taxon>
        <taxon>Perkinsus</taxon>
    </lineage>
</organism>
<evidence type="ECO:0000313" key="2">
    <source>
        <dbReference type="EMBL" id="KAF4660597.1"/>
    </source>
</evidence>
<name>A0A7J6LMX0_PERCH</name>
<dbReference type="Proteomes" id="UP000591131">
    <property type="component" value="Unassembled WGS sequence"/>
</dbReference>
<protein>
    <submittedName>
        <fullName evidence="2">Uncharacterized protein</fullName>
    </submittedName>
</protein>
<feature type="compositionally biased region" description="Low complexity" evidence="1">
    <location>
        <begin position="496"/>
        <end position="511"/>
    </location>
</feature>